<protein>
    <submittedName>
        <fullName evidence="2">Uncharacterized protein</fullName>
    </submittedName>
</protein>
<name>A0AAV3P4G4_LITER</name>
<gene>
    <name evidence="2" type="ORF">LIER_06062</name>
</gene>
<dbReference type="Proteomes" id="UP001454036">
    <property type="component" value="Unassembled WGS sequence"/>
</dbReference>
<comment type="caution">
    <text evidence="2">The sequence shown here is derived from an EMBL/GenBank/DDBJ whole genome shotgun (WGS) entry which is preliminary data.</text>
</comment>
<dbReference type="EMBL" id="BAABME010000862">
    <property type="protein sequence ID" value="GAA0146012.1"/>
    <property type="molecule type" value="Genomic_DNA"/>
</dbReference>
<evidence type="ECO:0000256" key="1">
    <source>
        <dbReference type="SAM" id="MobiDB-lite"/>
    </source>
</evidence>
<organism evidence="2 3">
    <name type="scientific">Lithospermum erythrorhizon</name>
    <name type="common">Purple gromwell</name>
    <name type="synonym">Lithospermum officinale var. erythrorhizon</name>
    <dbReference type="NCBI Taxonomy" id="34254"/>
    <lineage>
        <taxon>Eukaryota</taxon>
        <taxon>Viridiplantae</taxon>
        <taxon>Streptophyta</taxon>
        <taxon>Embryophyta</taxon>
        <taxon>Tracheophyta</taxon>
        <taxon>Spermatophyta</taxon>
        <taxon>Magnoliopsida</taxon>
        <taxon>eudicotyledons</taxon>
        <taxon>Gunneridae</taxon>
        <taxon>Pentapetalae</taxon>
        <taxon>asterids</taxon>
        <taxon>lamiids</taxon>
        <taxon>Boraginales</taxon>
        <taxon>Boraginaceae</taxon>
        <taxon>Boraginoideae</taxon>
        <taxon>Lithospermeae</taxon>
        <taxon>Lithospermum</taxon>
    </lineage>
</organism>
<keyword evidence="3" id="KW-1185">Reference proteome</keyword>
<feature type="region of interest" description="Disordered" evidence="1">
    <location>
        <begin position="107"/>
        <end position="132"/>
    </location>
</feature>
<proteinExistence type="predicted"/>
<reference evidence="2 3" key="1">
    <citation type="submission" date="2024-01" db="EMBL/GenBank/DDBJ databases">
        <title>The complete chloroplast genome sequence of Lithospermum erythrorhizon: insights into the phylogenetic relationship among Boraginaceae species and the maternal lineages of purple gromwells.</title>
        <authorList>
            <person name="Okada T."/>
            <person name="Watanabe K."/>
        </authorList>
    </citation>
    <scope>NUCLEOTIDE SEQUENCE [LARGE SCALE GENOMIC DNA]</scope>
</reference>
<sequence length="132" mass="15163">MVFVPAFPLHHNLLRNRIVSRAKPSVVLMASLSATKDLVASTGMDLFSIDKYSIKEDKNKLSYEMRENTIHYRLKSHRLACVVVVCKDNAENTAGENIIKGEIAAKKDSREDRSRMKEEEDSREEEQLKREL</sequence>
<evidence type="ECO:0000313" key="3">
    <source>
        <dbReference type="Proteomes" id="UP001454036"/>
    </source>
</evidence>
<dbReference type="AlphaFoldDB" id="A0AAV3P4G4"/>
<accession>A0AAV3P4G4</accession>
<evidence type="ECO:0000313" key="2">
    <source>
        <dbReference type="EMBL" id="GAA0146012.1"/>
    </source>
</evidence>